<dbReference type="Proteomes" id="UP000051063">
    <property type="component" value="Unassembled WGS sequence"/>
</dbReference>
<dbReference type="InterPro" id="IPR012854">
    <property type="entry name" value="Cu_amine_oxidase-like_N"/>
</dbReference>
<evidence type="ECO:0000259" key="2">
    <source>
        <dbReference type="Pfam" id="PF07833"/>
    </source>
</evidence>
<keyword evidence="4" id="KW-1185">Reference proteome</keyword>
<dbReference type="SUPFAM" id="SSF55383">
    <property type="entry name" value="Copper amine oxidase, domain N"/>
    <property type="match status" value="1"/>
</dbReference>
<gene>
    <name evidence="3" type="ORF">AN963_27630</name>
</gene>
<reference evidence="3 4" key="1">
    <citation type="submission" date="2015-09" db="EMBL/GenBank/DDBJ databases">
        <title>Genome sequencing project for genomic taxonomy and phylogenomics of Bacillus-like bacteria.</title>
        <authorList>
            <person name="Liu B."/>
            <person name="Wang J."/>
            <person name="Zhu Y."/>
            <person name="Liu G."/>
            <person name="Chen Q."/>
            <person name="Chen Z."/>
            <person name="Lan J."/>
            <person name="Che J."/>
            <person name="Ge C."/>
            <person name="Shi H."/>
            <person name="Pan Z."/>
            <person name="Liu X."/>
        </authorList>
    </citation>
    <scope>NUCLEOTIDE SEQUENCE [LARGE SCALE GENOMIC DNA]</scope>
    <source>
        <strain evidence="3 4">DSM 8552</strain>
    </source>
</reference>
<organism evidence="3 4">
    <name type="scientific">Brevibacillus choshinensis</name>
    <dbReference type="NCBI Taxonomy" id="54911"/>
    <lineage>
        <taxon>Bacteria</taxon>
        <taxon>Bacillati</taxon>
        <taxon>Bacillota</taxon>
        <taxon>Bacilli</taxon>
        <taxon>Bacillales</taxon>
        <taxon>Paenibacillaceae</taxon>
        <taxon>Brevibacillus</taxon>
    </lineage>
</organism>
<name>A0ABR5N3J1_BRECH</name>
<proteinExistence type="predicted"/>
<accession>A0ABR5N3J1</accession>
<feature type="chain" id="PRO_5047248235" description="Copper amine oxidase-like N-terminal domain-containing protein" evidence="1">
    <location>
        <begin position="21"/>
        <end position="248"/>
    </location>
</feature>
<dbReference type="InterPro" id="IPR036582">
    <property type="entry name" value="Mao_N_sf"/>
</dbReference>
<sequence length="248" mass="27076">MKMNKFKAAMLGILVVCLFAGGTAAFSKTVTEKISARFANIKLIVNGNVIQTKAEPFIYNGNVYAPVATVANALSIRQEWDNKTPAVRFSNGASSIPDAIAQQAKRTLPLPCDGSDPKGSAYYCSPDTEILTKGYVNLTGAGNQEFLVLYRYKSVEGIPFEAYLTLFRQINGKAVPVNTVELYKGESTAEPGDAVYDPGLKKVYMHRYEFKLITENNTTRFGKGELLEAAIVEVQNGKLVKTGQLAKK</sequence>
<feature type="signal peptide" evidence="1">
    <location>
        <begin position="1"/>
        <end position="20"/>
    </location>
</feature>
<keyword evidence="1" id="KW-0732">Signal</keyword>
<dbReference type="EMBL" id="LJJB01000013">
    <property type="protein sequence ID" value="KQL45082.1"/>
    <property type="molecule type" value="Genomic_DNA"/>
</dbReference>
<feature type="domain" description="Copper amine oxidase-like N-terminal" evidence="2">
    <location>
        <begin position="45"/>
        <end position="95"/>
    </location>
</feature>
<dbReference type="Pfam" id="PF07833">
    <property type="entry name" value="Cu_amine_oxidN1"/>
    <property type="match status" value="1"/>
</dbReference>
<evidence type="ECO:0000313" key="3">
    <source>
        <dbReference type="EMBL" id="KQL45082.1"/>
    </source>
</evidence>
<comment type="caution">
    <text evidence="3">The sequence shown here is derived from an EMBL/GenBank/DDBJ whole genome shotgun (WGS) entry which is preliminary data.</text>
</comment>
<evidence type="ECO:0000256" key="1">
    <source>
        <dbReference type="SAM" id="SignalP"/>
    </source>
</evidence>
<protein>
    <recommendedName>
        <fullName evidence="2">Copper amine oxidase-like N-terminal domain-containing protein</fullName>
    </recommendedName>
</protein>
<evidence type="ECO:0000313" key="4">
    <source>
        <dbReference type="Proteomes" id="UP000051063"/>
    </source>
</evidence>